<dbReference type="InterPro" id="IPR000210">
    <property type="entry name" value="BTB/POZ_dom"/>
</dbReference>
<keyword evidence="3" id="KW-1185">Reference proteome</keyword>
<sequence length="310" mass="34059">MADTIPTKSDIFCSPTADLVLRSADDVDFCVHKLILATSSPFFDDMSRLPQPATASADPSAAPVATMAETSRTLDILLHLVYPDKHPAPFSLLELGRVLKAADKYDMDGVVGQLRQLLGLPMYVQAEPYRVFALACQYDLGDELIKRAAKNTLQCQLPHLTYPLTAPPELVDLSALQYHSLLTYRDRCLSALATMLYDTARNKGALPPSQAPISIQPIWVTCSCAAVSGVTDWFRYYVENTLASLRSGITVEAIRSVARVECTLTKIPPRCKLCATDGARDLLRFIDAAAAKMEETVVRVEFSSMKVEQI</sequence>
<dbReference type="CDD" id="cd18186">
    <property type="entry name" value="BTB_POZ_ZBTB_KLHL-like"/>
    <property type="match status" value="1"/>
</dbReference>
<proteinExistence type="predicted"/>
<name>A0A0C3NCK6_PHLG1</name>
<dbReference type="EMBL" id="KN840688">
    <property type="protein sequence ID" value="KIP02259.1"/>
    <property type="molecule type" value="Genomic_DNA"/>
</dbReference>
<dbReference type="Pfam" id="PF00651">
    <property type="entry name" value="BTB"/>
    <property type="match status" value="1"/>
</dbReference>
<accession>A0A0C3NCK6</accession>
<dbReference type="SUPFAM" id="SSF54695">
    <property type="entry name" value="POZ domain"/>
    <property type="match status" value="1"/>
</dbReference>
<protein>
    <recommendedName>
        <fullName evidence="1">BTB domain-containing protein</fullName>
    </recommendedName>
</protein>
<feature type="domain" description="BTB" evidence="1">
    <location>
        <begin position="17"/>
        <end position="90"/>
    </location>
</feature>
<gene>
    <name evidence="2" type="ORF">PHLGIDRAFT_122607</name>
</gene>
<reference evidence="2 3" key="1">
    <citation type="journal article" date="2014" name="PLoS Genet.">
        <title>Analysis of the Phlebiopsis gigantea genome, transcriptome and secretome provides insight into its pioneer colonization strategies of wood.</title>
        <authorList>
            <person name="Hori C."/>
            <person name="Ishida T."/>
            <person name="Igarashi K."/>
            <person name="Samejima M."/>
            <person name="Suzuki H."/>
            <person name="Master E."/>
            <person name="Ferreira P."/>
            <person name="Ruiz-Duenas F.J."/>
            <person name="Held B."/>
            <person name="Canessa P."/>
            <person name="Larrondo L.F."/>
            <person name="Schmoll M."/>
            <person name="Druzhinina I.S."/>
            <person name="Kubicek C.P."/>
            <person name="Gaskell J.A."/>
            <person name="Kersten P."/>
            <person name="St John F."/>
            <person name="Glasner J."/>
            <person name="Sabat G."/>
            <person name="Splinter BonDurant S."/>
            <person name="Syed K."/>
            <person name="Yadav J."/>
            <person name="Mgbeahuruike A.C."/>
            <person name="Kovalchuk A."/>
            <person name="Asiegbu F.O."/>
            <person name="Lackner G."/>
            <person name="Hoffmeister D."/>
            <person name="Rencoret J."/>
            <person name="Gutierrez A."/>
            <person name="Sun H."/>
            <person name="Lindquist E."/>
            <person name="Barry K."/>
            <person name="Riley R."/>
            <person name="Grigoriev I.V."/>
            <person name="Henrissat B."/>
            <person name="Kues U."/>
            <person name="Berka R.M."/>
            <person name="Martinez A.T."/>
            <person name="Covert S.F."/>
            <person name="Blanchette R.A."/>
            <person name="Cullen D."/>
        </authorList>
    </citation>
    <scope>NUCLEOTIDE SEQUENCE [LARGE SCALE GENOMIC DNA]</scope>
    <source>
        <strain evidence="2 3">11061_1 CR5-6</strain>
    </source>
</reference>
<dbReference type="AlphaFoldDB" id="A0A0C3NCK6"/>
<dbReference type="InterPro" id="IPR011333">
    <property type="entry name" value="SKP1/BTB/POZ_sf"/>
</dbReference>
<evidence type="ECO:0000259" key="1">
    <source>
        <dbReference type="PROSITE" id="PS50097"/>
    </source>
</evidence>
<dbReference type="Gene3D" id="3.30.710.10">
    <property type="entry name" value="Potassium Channel Kv1.1, Chain A"/>
    <property type="match status" value="1"/>
</dbReference>
<organism evidence="2 3">
    <name type="scientific">Phlebiopsis gigantea (strain 11061_1 CR5-6)</name>
    <name type="common">White-rot fungus</name>
    <name type="synonym">Peniophora gigantea</name>
    <dbReference type="NCBI Taxonomy" id="745531"/>
    <lineage>
        <taxon>Eukaryota</taxon>
        <taxon>Fungi</taxon>
        <taxon>Dikarya</taxon>
        <taxon>Basidiomycota</taxon>
        <taxon>Agaricomycotina</taxon>
        <taxon>Agaricomycetes</taxon>
        <taxon>Polyporales</taxon>
        <taxon>Phanerochaetaceae</taxon>
        <taxon>Phlebiopsis</taxon>
    </lineage>
</organism>
<dbReference type="OrthoDB" id="3357985at2759"/>
<dbReference type="Proteomes" id="UP000053257">
    <property type="component" value="Unassembled WGS sequence"/>
</dbReference>
<dbReference type="HOGENOM" id="CLU_052397_0_1_1"/>
<evidence type="ECO:0000313" key="3">
    <source>
        <dbReference type="Proteomes" id="UP000053257"/>
    </source>
</evidence>
<evidence type="ECO:0000313" key="2">
    <source>
        <dbReference type="EMBL" id="KIP02259.1"/>
    </source>
</evidence>
<dbReference type="PROSITE" id="PS50097">
    <property type="entry name" value="BTB"/>
    <property type="match status" value="1"/>
</dbReference>